<evidence type="ECO:0008006" key="4">
    <source>
        <dbReference type="Google" id="ProtNLM"/>
    </source>
</evidence>
<dbReference type="SUPFAM" id="SSF49764">
    <property type="entry name" value="HSP20-like chaperones"/>
    <property type="match status" value="1"/>
</dbReference>
<feature type="region of interest" description="Disordered" evidence="1">
    <location>
        <begin position="1"/>
        <end position="47"/>
    </location>
</feature>
<evidence type="ECO:0000313" key="2">
    <source>
        <dbReference type="EMBL" id="KAF5359089.1"/>
    </source>
</evidence>
<dbReference type="AlphaFoldDB" id="A0A8H5G625"/>
<evidence type="ECO:0000313" key="3">
    <source>
        <dbReference type="Proteomes" id="UP000559027"/>
    </source>
</evidence>
<proteinExistence type="predicted"/>
<accession>A0A8H5G625</accession>
<dbReference type="EMBL" id="JAACJO010000004">
    <property type="protein sequence ID" value="KAF5359089.1"/>
    <property type="molecule type" value="Genomic_DNA"/>
</dbReference>
<name>A0A8H5G625_9AGAR</name>
<dbReference type="InterPro" id="IPR008978">
    <property type="entry name" value="HSP20-like_chaperone"/>
</dbReference>
<comment type="caution">
    <text evidence="2">The sequence shown here is derived from an EMBL/GenBank/DDBJ whole genome shotgun (WGS) entry which is preliminary data.</text>
</comment>
<protein>
    <recommendedName>
        <fullName evidence="4">SHSP domain-containing protein</fullName>
    </recommendedName>
</protein>
<evidence type="ECO:0000256" key="1">
    <source>
        <dbReference type="SAM" id="MobiDB-lite"/>
    </source>
</evidence>
<gene>
    <name evidence="2" type="ORF">D9756_003439</name>
</gene>
<sequence length="283" mass="31621">MPAHGSNRKDLNASSSSGGGAVSSGRLPQDKSPFLPPATPAITGIDYPSRLDTLSEIDSRRFQYHHQPSSMSSSHQSQVNNQLYNLPNTGGSAIGESNDLPANTLSLDDVWSAIRKKKERQMAKEKPKVQSLEEVAPEQLPAGAPIQDEGPTVQIPVLESHMSPTKSLKKHKSISTLRESSDGKSLVATYELPQEIEKQNVHISFQRNRLVVTWVTVEVIEYEEEDGVVYRERFENSHHRTIPLPEGTRFEEVQAIMNGRRLSLRYPNMRCLRVEQRSRSGNS</sequence>
<keyword evidence="3" id="KW-1185">Reference proteome</keyword>
<dbReference type="Proteomes" id="UP000559027">
    <property type="component" value="Unassembled WGS sequence"/>
</dbReference>
<dbReference type="CDD" id="cd06464">
    <property type="entry name" value="ACD_sHsps-like"/>
    <property type="match status" value="1"/>
</dbReference>
<reference evidence="2 3" key="1">
    <citation type="journal article" date="2020" name="ISME J.">
        <title>Uncovering the hidden diversity of litter-decomposition mechanisms in mushroom-forming fungi.</title>
        <authorList>
            <person name="Floudas D."/>
            <person name="Bentzer J."/>
            <person name="Ahren D."/>
            <person name="Johansson T."/>
            <person name="Persson P."/>
            <person name="Tunlid A."/>
        </authorList>
    </citation>
    <scope>NUCLEOTIDE SEQUENCE [LARGE SCALE GENOMIC DNA]</scope>
    <source>
        <strain evidence="2 3">CBS 146.42</strain>
    </source>
</reference>
<dbReference type="Gene3D" id="2.60.40.790">
    <property type="match status" value="1"/>
</dbReference>
<organism evidence="2 3">
    <name type="scientific">Leucocoprinus leucothites</name>
    <dbReference type="NCBI Taxonomy" id="201217"/>
    <lineage>
        <taxon>Eukaryota</taxon>
        <taxon>Fungi</taxon>
        <taxon>Dikarya</taxon>
        <taxon>Basidiomycota</taxon>
        <taxon>Agaricomycotina</taxon>
        <taxon>Agaricomycetes</taxon>
        <taxon>Agaricomycetidae</taxon>
        <taxon>Agaricales</taxon>
        <taxon>Agaricineae</taxon>
        <taxon>Agaricaceae</taxon>
        <taxon>Leucocoprinus</taxon>
    </lineage>
</organism>
<dbReference type="OrthoDB" id="1431247at2759"/>